<keyword evidence="3" id="KW-0808">Transferase</keyword>
<sequence length="350" mass="40323">MRDFKSIVRPNILVLEQLRQELPKEDRYPVRVHLDANENPFNAPFNRYPQAEAKELKEAIGQMKSLWPHCIGLANGTDESVNLLFRTFCNPCEDNVVAIEPTTRRYREFSLLYSVGYRRHLLNSDFQFSAEEVLAKCDEQTKLIFLCSPNDPTGNLLDRHEIELLCKHFNGIVVVDESYQEFSNSTSLVRSISTYNNLVVLSTLSNAFASADLRVSIVCAVPEIIRYLQCIQQPFTISSWAQREALKILRRRFDVDKWTNQLLEERRKVIEAVRLLPCCEAVYPSNANFFMAKFTNGNEVYRYLRRNGIAVFNCSHLSNCKDCLRISIGLANENNALIGALRQMQQKKPD</sequence>
<comment type="caution">
    <text evidence="6">The sequence shown here is derived from an EMBL/GenBank/DDBJ whole genome shotgun (WGS) entry which is preliminary data.</text>
</comment>
<feature type="domain" description="Aminotransferase class I/classII large" evidence="5">
    <location>
        <begin position="43"/>
        <end position="335"/>
    </location>
</feature>
<evidence type="ECO:0000256" key="4">
    <source>
        <dbReference type="ARBA" id="ARBA00022898"/>
    </source>
</evidence>
<evidence type="ECO:0000256" key="1">
    <source>
        <dbReference type="ARBA" id="ARBA00001933"/>
    </source>
</evidence>
<dbReference type="EMBL" id="AMCI01000640">
    <property type="protein sequence ID" value="EJX08372.1"/>
    <property type="molecule type" value="Genomic_DNA"/>
</dbReference>
<dbReference type="Gene3D" id="3.90.1150.10">
    <property type="entry name" value="Aspartate Aminotransferase, domain 1"/>
    <property type="match status" value="1"/>
</dbReference>
<organism evidence="6">
    <name type="scientific">gut metagenome</name>
    <dbReference type="NCBI Taxonomy" id="749906"/>
    <lineage>
        <taxon>unclassified sequences</taxon>
        <taxon>metagenomes</taxon>
        <taxon>organismal metagenomes</taxon>
    </lineage>
</organism>
<keyword evidence="4" id="KW-0663">Pyridoxal phosphate</keyword>
<dbReference type="GO" id="GO:0008483">
    <property type="term" value="F:transaminase activity"/>
    <property type="evidence" value="ECO:0007669"/>
    <property type="project" value="UniProtKB-KW"/>
</dbReference>
<reference evidence="6" key="1">
    <citation type="journal article" date="2012" name="PLoS ONE">
        <title>Gene sets for utilization of primary and secondary nutrition supplies in the distal gut of endangered iberian lynx.</title>
        <authorList>
            <person name="Alcaide M."/>
            <person name="Messina E."/>
            <person name="Richter M."/>
            <person name="Bargiela R."/>
            <person name="Peplies J."/>
            <person name="Huws S.A."/>
            <person name="Newbold C.J."/>
            <person name="Golyshin P.N."/>
            <person name="Simon M.A."/>
            <person name="Lopez G."/>
            <person name="Yakimov M.M."/>
            <person name="Ferrer M."/>
        </authorList>
    </citation>
    <scope>NUCLEOTIDE SEQUENCE</scope>
</reference>
<name>J9GKM9_9ZZZZ</name>
<accession>J9GKM9</accession>
<evidence type="ECO:0000256" key="3">
    <source>
        <dbReference type="ARBA" id="ARBA00022679"/>
    </source>
</evidence>
<dbReference type="InterPro" id="IPR004839">
    <property type="entry name" value="Aminotransferase_I/II_large"/>
</dbReference>
<comment type="cofactor">
    <cofactor evidence="1">
        <name>pyridoxal 5'-phosphate</name>
        <dbReference type="ChEBI" id="CHEBI:597326"/>
    </cofactor>
</comment>
<dbReference type="PANTHER" id="PTHR42885:SF2">
    <property type="entry name" value="HISTIDINOL-PHOSPHATE AMINOTRANSFERASE"/>
    <property type="match status" value="1"/>
</dbReference>
<protein>
    <submittedName>
        <fullName evidence="6">Histidinol-phosphate transaminase</fullName>
    </submittedName>
</protein>
<dbReference type="SUPFAM" id="SSF53383">
    <property type="entry name" value="PLP-dependent transferases"/>
    <property type="match status" value="1"/>
</dbReference>
<dbReference type="CDD" id="cd00609">
    <property type="entry name" value="AAT_like"/>
    <property type="match status" value="1"/>
</dbReference>
<evidence type="ECO:0000259" key="5">
    <source>
        <dbReference type="Pfam" id="PF00155"/>
    </source>
</evidence>
<keyword evidence="2" id="KW-0032">Aminotransferase</keyword>
<evidence type="ECO:0000313" key="6">
    <source>
        <dbReference type="EMBL" id="EJX08372.1"/>
    </source>
</evidence>
<dbReference type="Gene3D" id="3.40.640.10">
    <property type="entry name" value="Type I PLP-dependent aspartate aminotransferase-like (Major domain)"/>
    <property type="match status" value="1"/>
</dbReference>
<dbReference type="InterPro" id="IPR015424">
    <property type="entry name" value="PyrdxlP-dep_Trfase"/>
</dbReference>
<dbReference type="InterPro" id="IPR015422">
    <property type="entry name" value="PyrdxlP-dep_Trfase_small"/>
</dbReference>
<dbReference type="InterPro" id="IPR015421">
    <property type="entry name" value="PyrdxlP-dep_Trfase_major"/>
</dbReference>
<gene>
    <name evidence="6" type="ORF">EVA_03511</name>
</gene>
<proteinExistence type="predicted"/>
<evidence type="ECO:0000256" key="2">
    <source>
        <dbReference type="ARBA" id="ARBA00022576"/>
    </source>
</evidence>
<dbReference type="GO" id="GO:0030170">
    <property type="term" value="F:pyridoxal phosphate binding"/>
    <property type="evidence" value="ECO:0007669"/>
    <property type="project" value="InterPro"/>
</dbReference>
<dbReference type="AlphaFoldDB" id="J9GKM9"/>
<dbReference type="Pfam" id="PF00155">
    <property type="entry name" value="Aminotran_1_2"/>
    <property type="match status" value="1"/>
</dbReference>
<dbReference type="PANTHER" id="PTHR42885">
    <property type="entry name" value="HISTIDINOL-PHOSPHATE AMINOTRANSFERASE-RELATED"/>
    <property type="match status" value="1"/>
</dbReference>